<dbReference type="EMBL" id="OBEJ01000002">
    <property type="protein sequence ID" value="SNZ11969.1"/>
    <property type="molecule type" value="Genomic_DNA"/>
</dbReference>
<evidence type="ECO:0000256" key="4">
    <source>
        <dbReference type="ARBA" id="ARBA00023136"/>
    </source>
</evidence>
<evidence type="ECO:0000256" key="1">
    <source>
        <dbReference type="ARBA" id="ARBA00004141"/>
    </source>
</evidence>
<keyword evidence="7" id="KW-1185">Reference proteome</keyword>
<dbReference type="RefSeq" id="WP_097008433.1">
    <property type="nucleotide sequence ID" value="NZ_OBEJ01000002.1"/>
</dbReference>
<accession>A0A285NR91</accession>
<evidence type="ECO:0000256" key="3">
    <source>
        <dbReference type="ARBA" id="ARBA00022989"/>
    </source>
</evidence>
<keyword evidence="2 5" id="KW-0812">Transmembrane</keyword>
<feature type="transmembrane region" description="Helical" evidence="5">
    <location>
        <begin position="77"/>
        <end position="100"/>
    </location>
</feature>
<gene>
    <name evidence="6" type="ORF">SAMN06269185_1446</name>
</gene>
<dbReference type="Proteomes" id="UP000219453">
    <property type="component" value="Unassembled WGS sequence"/>
</dbReference>
<evidence type="ECO:0000313" key="7">
    <source>
        <dbReference type="Proteomes" id="UP000219453"/>
    </source>
</evidence>
<evidence type="ECO:0000256" key="2">
    <source>
        <dbReference type="ARBA" id="ARBA00022692"/>
    </source>
</evidence>
<name>A0A285NR91_NATPI</name>
<evidence type="ECO:0000256" key="5">
    <source>
        <dbReference type="SAM" id="Phobius"/>
    </source>
</evidence>
<feature type="transmembrane region" description="Helical" evidence="5">
    <location>
        <begin position="20"/>
        <end position="39"/>
    </location>
</feature>
<proteinExistence type="predicted"/>
<dbReference type="Pfam" id="PF09685">
    <property type="entry name" value="MamF_MmsF"/>
    <property type="match status" value="1"/>
</dbReference>
<dbReference type="InterPro" id="IPR019109">
    <property type="entry name" value="MamF_MmsF"/>
</dbReference>
<comment type="subcellular location">
    <subcellularLocation>
        <location evidence="1">Membrane</location>
        <topology evidence="1">Multi-pass membrane protein</topology>
    </subcellularLocation>
</comment>
<evidence type="ECO:0000313" key="6">
    <source>
        <dbReference type="EMBL" id="SNZ11969.1"/>
    </source>
</evidence>
<organism evidence="6 7">
    <name type="scientific">Natronoarchaeum philippinense</name>
    <dbReference type="NCBI Taxonomy" id="558529"/>
    <lineage>
        <taxon>Archaea</taxon>
        <taxon>Methanobacteriati</taxon>
        <taxon>Methanobacteriota</taxon>
        <taxon>Stenosarchaea group</taxon>
        <taxon>Halobacteria</taxon>
        <taxon>Halobacteriales</taxon>
        <taxon>Natronoarchaeaceae</taxon>
    </lineage>
</organism>
<keyword evidence="3 5" id="KW-1133">Transmembrane helix</keyword>
<feature type="transmembrane region" description="Helical" evidence="5">
    <location>
        <begin position="51"/>
        <end position="71"/>
    </location>
</feature>
<reference evidence="6 7" key="1">
    <citation type="submission" date="2017-09" db="EMBL/GenBank/DDBJ databases">
        <authorList>
            <person name="Ehlers B."/>
            <person name="Leendertz F.H."/>
        </authorList>
    </citation>
    <scope>NUCLEOTIDE SEQUENCE [LARGE SCALE GENOMIC DNA]</scope>
    <source>
        <strain evidence="6 7">DSM 27208</strain>
    </source>
</reference>
<dbReference type="AlphaFoldDB" id="A0A285NR91"/>
<keyword evidence="4 5" id="KW-0472">Membrane</keyword>
<protein>
    <submittedName>
        <fullName evidence="6">Uncharacterized conserved protein, Tic20 family</fullName>
    </submittedName>
</protein>
<sequence length="117" mass="12940">MATSGPESNFENTTTVGTLVHLIGLFFGFVGTGLVYLFSDDEFTKQNAKNAFNWQVIFVVAFGALVLVAFFDTFFSALITIIGIISLFILDLVLCVWATIKAKRGTTWKYPFVPDIV</sequence>